<evidence type="ECO:0000256" key="4">
    <source>
        <dbReference type="ARBA" id="ARBA00023163"/>
    </source>
</evidence>
<dbReference type="SUPFAM" id="SSF48452">
    <property type="entry name" value="TPR-like"/>
    <property type="match status" value="1"/>
</dbReference>
<gene>
    <name evidence="7" type="ORF">GCM10009765_68240</name>
</gene>
<evidence type="ECO:0000313" key="7">
    <source>
        <dbReference type="EMBL" id="GAA1709145.1"/>
    </source>
</evidence>
<feature type="domain" description="Bacterial transcriptional activator" evidence="6">
    <location>
        <begin position="98"/>
        <end position="242"/>
    </location>
</feature>
<evidence type="ECO:0000313" key="8">
    <source>
        <dbReference type="Proteomes" id="UP001500618"/>
    </source>
</evidence>
<keyword evidence="4" id="KW-0804">Transcription</keyword>
<dbReference type="Gene3D" id="1.10.10.10">
    <property type="entry name" value="Winged helix-like DNA-binding domain superfamily/Winged helix DNA-binding domain"/>
    <property type="match status" value="1"/>
</dbReference>
<dbReference type="Gene3D" id="1.25.40.10">
    <property type="entry name" value="Tetratricopeptide repeat domain"/>
    <property type="match status" value="1"/>
</dbReference>
<comment type="similarity">
    <text evidence="1">Belongs to the AfsR/DnrI/RedD regulatory family.</text>
</comment>
<dbReference type="Pfam" id="PF03704">
    <property type="entry name" value="BTAD"/>
    <property type="match status" value="1"/>
</dbReference>
<evidence type="ECO:0000256" key="1">
    <source>
        <dbReference type="ARBA" id="ARBA00005820"/>
    </source>
</evidence>
<organism evidence="7 8">
    <name type="scientific">Fodinicola feengrottensis</name>
    <dbReference type="NCBI Taxonomy" id="435914"/>
    <lineage>
        <taxon>Bacteria</taxon>
        <taxon>Bacillati</taxon>
        <taxon>Actinomycetota</taxon>
        <taxon>Actinomycetes</taxon>
        <taxon>Mycobacteriales</taxon>
        <taxon>Fodinicola</taxon>
    </lineage>
</organism>
<evidence type="ECO:0000256" key="2">
    <source>
        <dbReference type="ARBA" id="ARBA00023015"/>
    </source>
</evidence>
<dbReference type="EMBL" id="BAAANY010000032">
    <property type="protein sequence ID" value="GAA1709145.1"/>
    <property type="molecule type" value="Genomic_DNA"/>
</dbReference>
<protein>
    <recommendedName>
        <fullName evidence="9">OmpR/PhoB-type domain-containing protein</fullName>
    </recommendedName>
</protein>
<dbReference type="InterPro" id="IPR016032">
    <property type="entry name" value="Sig_transdc_resp-reg_C-effctor"/>
</dbReference>
<dbReference type="Pfam" id="PF00486">
    <property type="entry name" value="Trans_reg_C"/>
    <property type="match status" value="1"/>
</dbReference>
<evidence type="ECO:0000256" key="3">
    <source>
        <dbReference type="ARBA" id="ARBA00023125"/>
    </source>
</evidence>
<evidence type="ECO:0000259" key="6">
    <source>
        <dbReference type="SMART" id="SM01043"/>
    </source>
</evidence>
<dbReference type="RefSeq" id="WP_344314283.1">
    <property type="nucleotide sequence ID" value="NZ_BAAANY010000032.1"/>
</dbReference>
<dbReference type="PANTHER" id="PTHR35807:SF1">
    <property type="entry name" value="TRANSCRIPTIONAL REGULATOR REDD"/>
    <property type="match status" value="1"/>
</dbReference>
<name>A0ABP4UP33_9ACTN</name>
<dbReference type="InterPro" id="IPR036388">
    <property type="entry name" value="WH-like_DNA-bd_sf"/>
</dbReference>
<dbReference type="CDD" id="cd15831">
    <property type="entry name" value="BTAD"/>
    <property type="match status" value="1"/>
</dbReference>
<sequence>MGKDVEIRVLGPLQVTVAGRCVQVPDGKPRTLLGALIARAGHLVSFDRLADLIWDQRPPERTAAALQTCAWRLRRSLGVDVISTHPHGYRLNDSETRVDLIRFHQLLTSAAAARSARSPAERDHLTEALALWRGPAFVDIPSSPLRDEIVPPLTEERLAAYERRIDLDLNRGLADRAIAELRTLIGEHPLRESLWSRLLKALALAGRPAEALAAYHDFRGKLVDQLGVEPGGQLSSAYLRLLTPLPRAAEPAITRPRRHNQRPYA</sequence>
<reference evidence="8" key="1">
    <citation type="journal article" date="2019" name="Int. J. Syst. Evol. Microbiol.">
        <title>The Global Catalogue of Microorganisms (GCM) 10K type strain sequencing project: providing services to taxonomists for standard genome sequencing and annotation.</title>
        <authorList>
            <consortium name="The Broad Institute Genomics Platform"/>
            <consortium name="The Broad Institute Genome Sequencing Center for Infectious Disease"/>
            <person name="Wu L."/>
            <person name="Ma J."/>
        </authorList>
    </citation>
    <scope>NUCLEOTIDE SEQUENCE [LARGE SCALE GENOMIC DNA]</scope>
    <source>
        <strain evidence="8">JCM 14718</strain>
    </source>
</reference>
<dbReference type="SUPFAM" id="SSF46894">
    <property type="entry name" value="C-terminal effector domain of the bipartite response regulators"/>
    <property type="match status" value="1"/>
</dbReference>
<dbReference type="PANTHER" id="PTHR35807">
    <property type="entry name" value="TRANSCRIPTIONAL REGULATOR REDD-RELATED"/>
    <property type="match status" value="1"/>
</dbReference>
<dbReference type="SMART" id="SM01043">
    <property type="entry name" value="BTAD"/>
    <property type="match status" value="1"/>
</dbReference>
<dbReference type="Proteomes" id="UP001500618">
    <property type="component" value="Unassembled WGS sequence"/>
</dbReference>
<keyword evidence="8" id="KW-1185">Reference proteome</keyword>
<accession>A0ABP4UP33</accession>
<proteinExistence type="inferred from homology"/>
<feature type="domain" description="OmpR/PhoB-type" evidence="5">
    <location>
        <begin position="19"/>
        <end position="91"/>
    </location>
</feature>
<evidence type="ECO:0000259" key="5">
    <source>
        <dbReference type="SMART" id="SM00862"/>
    </source>
</evidence>
<keyword evidence="2" id="KW-0805">Transcription regulation</keyword>
<dbReference type="InterPro" id="IPR051677">
    <property type="entry name" value="AfsR-DnrI-RedD_regulator"/>
</dbReference>
<dbReference type="InterPro" id="IPR011990">
    <property type="entry name" value="TPR-like_helical_dom_sf"/>
</dbReference>
<comment type="caution">
    <text evidence="7">The sequence shown here is derived from an EMBL/GenBank/DDBJ whole genome shotgun (WGS) entry which is preliminary data.</text>
</comment>
<dbReference type="SMART" id="SM00862">
    <property type="entry name" value="Trans_reg_C"/>
    <property type="match status" value="1"/>
</dbReference>
<dbReference type="InterPro" id="IPR001867">
    <property type="entry name" value="OmpR/PhoB-type_DNA-bd"/>
</dbReference>
<keyword evidence="3" id="KW-0238">DNA-binding</keyword>
<dbReference type="InterPro" id="IPR005158">
    <property type="entry name" value="BTAD"/>
</dbReference>
<evidence type="ECO:0008006" key="9">
    <source>
        <dbReference type="Google" id="ProtNLM"/>
    </source>
</evidence>